<evidence type="ECO:0000313" key="3">
    <source>
        <dbReference type="EMBL" id="MCC9644302.1"/>
    </source>
</evidence>
<feature type="transmembrane region" description="Helical" evidence="1">
    <location>
        <begin position="190"/>
        <end position="207"/>
    </location>
</feature>
<dbReference type="Pfam" id="PF01757">
    <property type="entry name" value="Acyl_transf_3"/>
    <property type="match status" value="1"/>
</dbReference>
<organism evidence="3 4">
    <name type="scientific">Rhodopirellula halodulae</name>
    <dbReference type="NCBI Taxonomy" id="2894198"/>
    <lineage>
        <taxon>Bacteria</taxon>
        <taxon>Pseudomonadati</taxon>
        <taxon>Planctomycetota</taxon>
        <taxon>Planctomycetia</taxon>
        <taxon>Pirellulales</taxon>
        <taxon>Pirellulaceae</taxon>
        <taxon>Rhodopirellula</taxon>
    </lineage>
</organism>
<sequence>MHATHLRLQQADSAENSSRQDSLIGLDAVRGWAAVAVVVLHACVPYSNPNMPGLTWATTDTPHAGLTALMWAIEIVIMPIFLVMAGFLAFRSMASRGPWSTLKSRMRRLGWPFLLAVVFLIPVDFYVWMLGWLADGEITPRQMRSLKFADGQDQNLWGFSHLWFLQYLILYIAVLTVGWKWLLRTEPTRALRFGIPVLFAIGVAVLSFRPEVVWGFQHAFFPVPSKWLYSGVAFGMGVLIAYADADLRGIKRFAMRAWCPSLMLCGAATVLGIWVLEARPVVDGEMPSPFPVQAGASAKFCLAFLTVASATTVSLSLVGLACQFVRRLGPLTQRLATASFAIYLLHHPILALFHVAAKHGFPAVSPVVKMLVGTVIAVLVPAAMHWCFNQVMMRRRARVAEKENIAGDSILTMPASDFGVSEGRRKAG</sequence>
<protein>
    <submittedName>
        <fullName evidence="3">Acyltransferase family protein</fullName>
    </submittedName>
</protein>
<evidence type="ECO:0000256" key="1">
    <source>
        <dbReference type="SAM" id="Phobius"/>
    </source>
</evidence>
<feature type="transmembrane region" description="Helical" evidence="1">
    <location>
        <begin position="68"/>
        <end position="90"/>
    </location>
</feature>
<dbReference type="InterPro" id="IPR050623">
    <property type="entry name" value="Glucan_succinyl_AcylTrfase"/>
</dbReference>
<dbReference type="RefSeq" id="WP_230275490.1">
    <property type="nucleotide sequence ID" value="NZ_JAJKFW010000025.1"/>
</dbReference>
<dbReference type="PANTHER" id="PTHR36927">
    <property type="entry name" value="BLR4337 PROTEIN"/>
    <property type="match status" value="1"/>
</dbReference>
<dbReference type="EMBL" id="JAJKFW010000025">
    <property type="protein sequence ID" value="MCC9644302.1"/>
    <property type="molecule type" value="Genomic_DNA"/>
</dbReference>
<feature type="transmembrane region" description="Helical" evidence="1">
    <location>
        <begin position="227"/>
        <end position="245"/>
    </location>
</feature>
<keyword evidence="1" id="KW-0812">Transmembrane</keyword>
<keyword evidence="3" id="KW-0012">Acyltransferase</keyword>
<feature type="transmembrane region" description="Helical" evidence="1">
    <location>
        <begin position="29"/>
        <end position="48"/>
    </location>
</feature>
<evidence type="ECO:0000259" key="2">
    <source>
        <dbReference type="Pfam" id="PF01757"/>
    </source>
</evidence>
<dbReference type="PANTHER" id="PTHR36927:SF1">
    <property type="entry name" value="MDO-LIKE PROTEIN"/>
    <property type="match status" value="1"/>
</dbReference>
<dbReference type="Proteomes" id="UP001430306">
    <property type="component" value="Unassembled WGS sequence"/>
</dbReference>
<keyword evidence="1" id="KW-0472">Membrane</keyword>
<feature type="transmembrane region" description="Helical" evidence="1">
    <location>
        <begin position="296"/>
        <end position="322"/>
    </location>
</feature>
<keyword evidence="1" id="KW-1133">Transmembrane helix</keyword>
<evidence type="ECO:0000313" key="4">
    <source>
        <dbReference type="Proteomes" id="UP001430306"/>
    </source>
</evidence>
<feature type="transmembrane region" description="Helical" evidence="1">
    <location>
        <begin position="111"/>
        <end position="134"/>
    </location>
</feature>
<feature type="transmembrane region" description="Helical" evidence="1">
    <location>
        <begin position="164"/>
        <end position="183"/>
    </location>
</feature>
<gene>
    <name evidence="3" type="ORF">LOC71_18650</name>
</gene>
<dbReference type="InterPro" id="IPR002656">
    <property type="entry name" value="Acyl_transf_3_dom"/>
</dbReference>
<name>A0ABS8NMY8_9BACT</name>
<feature type="transmembrane region" description="Helical" evidence="1">
    <location>
        <begin position="367"/>
        <end position="388"/>
    </location>
</feature>
<keyword evidence="4" id="KW-1185">Reference proteome</keyword>
<feature type="domain" description="Acyltransferase 3" evidence="2">
    <location>
        <begin position="24"/>
        <end position="385"/>
    </location>
</feature>
<reference evidence="3" key="1">
    <citation type="submission" date="2021-11" db="EMBL/GenBank/DDBJ databases">
        <title>Genome sequence.</title>
        <authorList>
            <person name="Sun Q."/>
        </authorList>
    </citation>
    <scope>NUCLEOTIDE SEQUENCE</scope>
    <source>
        <strain evidence="3">JC740</strain>
    </source>
</reference>
<keyword evidence="3" id="KW-0808">Transferase</keyword>
<comment type="caution">
    <text evidence="3">The sequence shown here is derived from an EMBL/GenBank/DDBJ whole genome shotgun (WGS) entry which is preliminary data.</text>
</comment>
<dbReference type="GO" id="GO:0016746">
    <property type="term" value="F:acyltransferase activity"/>
    <property type="evidence" value="ECO:0007669"/>
    <property type="project" value="UniProtKB-KW"/>
</dbReference>
<feature type="transmembrane region" description="Helical" evidence="1">
    <location>
        <begin position="334"/>
        <end position="355"/>
    </location>
</feature>
<proteinExistence type="predicted"/>
<feature type="transmembrane region" description="Helical" evidence="1">
    <location>
        <begin position="257"/>
        <end position="276"/>
    </location>
</feature>
<accession>A0ABS8NMY8</accession>